<accession>A0A366MGJ3</accession>
<sequence length="38" mass="4387">MKNKITIEVDDFTHVNEAININKINVVAGKNAQWKIYN</sequence>
<protein>
    <submittedName>
        <fullName evidence="1">Uncharacterized protein</fullName>
    </submittedName>
</protein>
<dbReference type="Proteomes" id="UP000253099">
    <property type="component" value="Unassembled WGS sequence"/>
</dbReference>
<dbReference type="AlphaFoldDB" id="A0A366MGJ3"/>
<evidence type="ECO:0000313" key="2">
    <source>
        <dbReference type="Proteomes" id="UP000253099"/>
    </source>
</evidence>
<comment type="caution">
    <text evidence="1">The sequence shown here is derived from an EMBL/GenBank/DDBJ whole genome shotgun (WGS) entry which is preliminary data.</text>
</comment>
<dbReference type="EMBL" id="NIZT01000001">
    <property type="protein sequence ID" value="RBQ24629.1"/>
    <property type="molecule type" value="Genomic_DNA"/>
</dbReference>
<gene>
    <name evidence="1" type="ORF">ALNOE001_00560</name>
</gene>
<proteinExistence type="predicted"/>
<reference evidence="1 2" key="1">
    <citation type="submission" date="2018-06" db="EMBL/GenBank/DDBJ databases">
        <title>Genomic insight into two independent archaeal endosymbiosis events.</title>
        <authorList>
            <person name="Lind A.E."/>
            <person name="Lewis W.H."/>
            <person name="Spang A."/>
            <person name="Guy L."/>
            <person name="Embley M.T."/>
            <person name="Ettema T.J.G."/>
        </authorList>
    </citation>
    <scope>NUCLEOTIDE SEQUENCE [LARGE SCALE GENOMIC DNA]</scope>
    <source>
        <strain evidence="1">NOE</strain>
    </source>
</reference>
<name>A0A366MGJ3_9EURY</name>
<organism evidence="1 2">
    <name type="scientific">Candidatus Methanobinarius endosymbioticus</name>
    <dbReference type="NCBI Taxonomy" id="2006182"/>
    <lineage>
        <taxon>Archaea</taxon>
        <taxon>Methanobacteriati</taxon>
        <taxon>Methanobacteriota</taxon>
        <taxon>Methanomada group</taxon>
        <taxon>Methanobacteria</taxon>
        <taxon>Methanobacteriales</taxon>
        <taxon>Methanobacteriaceae</taxon>
        <taxon>Candidatus Methanobinarius</taxon>
    </lineage>
</organism>
<keyword evidence="2" id="KW-1185">Reference proteome</keyword>
<evidence type="ECO:0000313" key="1">
    <source>
        <dbReference type="EMBL" id="RBQ24629.1"/>
    </source>
</evidence>